<proteinExistence type="predicted"/>
<dbReference type="AlphaFoldDB" id="A0A2K1SVC5"/>
<dbReference type="OrthoDB" id="9801684at2"/>
<evidence type="ECO:0000259" key="2">
    <source>
        <dbReference type="Pfam" id="PF13635"/>
    </source>
</evidence>
<dbReference type="InterPro" id="IPR027417">
    <property type="entry name" value="P-loop_NTPase"/>
</dbReference>
<dbReference type="InterPro" id="IPR041682">
    <property type="entry name" value="AAA_14"/>
</dbReference>
<evidence type="ECO:0000313" key="3">
    <source>
        <dbReference type="EMBL" id="PNS43468.1"/>
    </source>
</evidence>
<dbReference type="Pfam" id="PF13635">
    <property type="entry name" value="DUF4143"/>
    <property type="match status" value="1"/>
</dbReference>
<dbReference type="RefSeq" id="WP_103084453.1">
    <property type="nucleotide sequence ID" value="NZ_MNLH01000002.1"/>
</dbReference>
<dbReference type="InterPro" id="IPR025420">
    <property type="entry name" value="DUF4143"/>
</dbReference>
<dbReference type="Proteomes" id="UP000236146">
    <property type="component" value="Unassembled WGS sequence"/>
</dbReference>
<organism evidence="3 4">
    <name type="scientific">Gardnerella vaginalis</name>
    <dbReference type="NCBI Taxonomy" id="2702"/>
    <lineage>
        <taxon>Bacteria</taxon>
        <taxon>Bacillati</taxon>
        <taxon>Actinomycetota</taxon>
        <taxon>Actinomycetes</taxon>
        <taxon>Bifidobacteriales</taxon>
        <taxon>Bifidobacteriaceae</taxon>
        <taxon>Gardnerella</taxon>
    </lineage>
</organism>
<feature type="domain" description="AAA" evidence="1">
    <location>
        <begin position="21"/>
        <end position="178"/>
    </location>
</feature>
<evidence type="ECO:0000259" key="1">
    <source>
        <dbReference type="Pfam" id="PF13173"/>
    </source>
</evidence>
<gene>
    <name evidence="3" type="ORF">BFS05_02525</name>
</gene>
<sequence>MKLIERTDYLNRLKRVKGTPDIKIITGIRRSGKSELLRAYRTYLENTYGNQSSKLYASAKHAQQPNALQQQDNSNNQQLNIISIDFNNLNYENLKNYKSLFAYVESRYVPEAYNVLMIDEVQLCPKFELAINSLHNSNKYDIYLTGSNAFLLSSDLATLFSGRFIEIPVFPFSFAEYCEYFEITSNFNDALQKYLQQGGLAGSYVYANQDDAEVYIKNVYTTLVKRDLVDKYAISEVSLLDSICEFLMDNIANLTTANNVSSILKQNQIETTHVTVGNYLKYLCNAFMFYKVKRYDIRGKKYLETNEKYYLADTALRYAILGTRNMDYGRAYENIVALELMRRGYSIYVGKLYQKEVDFVAVKASEKLYIQVSDNINDDSTLKRELSPLKAIKDSYPKILLANTRHDSYDIEGIRVIDIAQWLLNAD</sequence>
<dbReference type="Pfam" id="PF13173">
    <property type="entry name" value="AAA_14"/>
    <property type="match status" value="1"/>
</dbReference>
<dbReference type="SUPFAM" id="SSF52540">
    <property type="entry name" value="P-loop containing nucleoside triphosphate hydrolases"/>
    <property type="match status" value="1"/>
</dbReference>
<dbReference type="PANTHER" id="PTHR33295">
    <property type="entry name" value="ATPASE"/>
    <property type="match status" value="1"/>
</dbReference>
<dbReference type="PANTHER" id="PTHR33295:SF20">
    <property type="entry name" value="ATPASE"/>
    <property type="match status" value="1"/>
</dbReference>
<name>A0A2K1SVC5_GARVA</name>
<dbReference type="EMBL" id="MNLH01000002">
    <property type="protein sequence ID" value="PNS43468.1"/>
    <property type="molecule type" value="Genomic_DNA"/>
</dbReference>
<evidence type="ECO:0000313" key="4">
    <source>
        <dbReference type="Proteomes" id="UP000236146"/>
    </source>
</evidence>
<accession>A0A2K1SVC5</accession>
<dbReference type="Gene3D" id="3.40.50.300">
    <property type="entry name" value="P-loop containing nucleotide triphosphate hydrolases"/>
    <property type="match status" value="1"/>
</dbReference>
<reference evidence="3 4" key="1">
    <citation type="submission" date="2016-10" db="EMBL/GenBank/DDBJ databases">
        <authorList>
            <person name="Varghese N."/>
        </authorList>
    </citation>
    <scope>NUCLEOTIDE SEQUENCE [LARGE SCALE GENOMIC DNA]</scope>
    <source>
        <strain evidence="3 4">KA00225</strain>
    </source>
</reference>
<feature type="domain" description="DUF4143" evidence="2">
    <location>
        <begin position="225"/>
        <end position="372"/>
    </location>
</feature>
<comment type="caution">
    <text evidence="3">The sequence shown here is derived from an EMBL/GenBank/DDBJ whole genome shotgun (WGS) entry which is preliminary data.</text>
</comment>
<protein>
    <submittedName>
        <fullName evidence="3">ATPase</fullName>
    </submittedName>
</protein>